<dbReference type="CDD" id="cd00130">
    <property type="entry name" value="PAS"/>
    <property type="match status" value="1"/>
</dbReference>
<feature type="coiled-coil region" evidence="4">
    <location>
        <begin position="505"/>
        <end position="532"/>
    </location>
</feature>
<name>A0ABY0IS69_9RHOO</name>
<evidence type="ECO:0000256" key="5">
    <source>
        <dbReference type="SAM" id="Phobius"/>
    </source>
</evidence>
<proteinExistence type="inferred from homology"/>
<dbReference type="PRINTS" id="PR00260">
    <property type="entry name" value="CHEMTRNSDUCR"/>
</dbReference>
<dbReference type="PANTHER" id="PTHR32089:SF112">
    <property type="entry name" value="LYSOZYME-LIKE PROTEIN-RELATED"/>
    <property type="match status" value="1"/>
</dbReference>
<dbReference type="InterPro" id="IPR004090">
    <property type="entry name" value="Chemotax_Me-accpt_rcpt"/>
</dbReference>
<dbReference type="PROSITE" id="PS50885">
    <property type="entry name" value="HAMP"/>
    <property type="match status" value="1"/>
</dbReference>
<organism evidence="9 10">
    <name type="scientific">Azospira oryzae</name>
    <dbReference type="NCBI Taxonomy" id="146939"/>
    <lineage>
        <taxon>Bacteria</taxon>
        <taxon>Pseudomonadati</taxon>
        <taxon>Pseudomonadota</taxon>
        <taxon>Betaproteobacteria</taxon>
        <taxon>Rhodocyclales</taxon>
        <taxon>Rhodocyclaceae</taxon>
        <taxon>Azospira</taxon>
    </lineage>
</organism>
<dbReference type="SUPFAM" id="SSF58104">
    <property type="entry name" value="Methyl-accepting chemotaxis protein (MCP) signaling domain"/>
    <property type="match status" value="1"/>
</dbReference>
<dbReference type="InterPro" id="IPR035965">
    <property type="entry name" value="PAS-like_dom_sf"/>
</dbReference>
<dbReference type="Pfam" id="PF00015">
    <property type="entry name" value="MCPsignal"/>
    <property type="match status" value="1"/>
</dbReference>
<evidence type="ECO:0000259" key="6">
    <source>
        <dbReference type="PROSITE" id="PS50111"/>
    </source>
</evidence>
<accession>A0ABY0IS69</accession>
<evidence type="ECO:0000256" key="1">
    <source>
        <dbReference type="ARBA" id="ARBA00023224"/>
    </source>
</evidence>
<keyword evidence="5" id="KW-0472">Membrane</keyword>
<dbReference type="EMBL" id="SHKM01000001">
    <property type="protein sequence ID" value="RZT90438.1"/>
    <property type="molecule type" value="Genomic_DNA"/>
</dbReference>
<feature type="transmembrane region" description="Helical" evidence="5">
    <location>
        <begin position="186"/>
        <end position="207"/>
    </location>
</feature>
<dbReference type="InterPro" id="IPR000014">
    <property type="entry name" value="PAS"/>
</dbReference>
<evidence type="ECO:0000256" key="4">
    <source>
        <dbReference type="SAM" id="Coils"/>
    </source>
</evidence>
<comment type="caution">
    <text evidence="9">The sequence shown here is derived from an EMBL/GenBank/DDBJ whole genome shotgun (WGS) entry which is preliminary data.</text>
</comment>
<dbReference type="SMART" id="SM00283">
    <property type="entry name" value="MA"/>
    <property type="match status" value="1"/>
</dbReference>
<dbReference type="InterPro" id="IPR004089">
    <property type="entry name" value="MCPsignal_dom"/>
</dbReference>
<feature type="domain" description="PAS" evidence="7">
    <location>
        <begin position="25"/>
        <end position="60"/>
    </location>
</feature>
<dbReference type="Pfam" id="PF08447">
    <property type="entry name" value="PAS_3"/>
    <property type="match status" value="1"/>
</dbReference>
<protein>
    <submittedName>
        <fullName evidence="9">Methyl-accepting chemotaxis sensory transducer with Pas/Pac sensor</fullName>
    </submittedName>
</protein>
<dbReference type="Gene3D" id="3.30.450.20">
    <property type="entry name" value="PAS domain"/>
    <property type="match status" value="1"/>
</dbReference>
<comment type="similarity">
    <text evidence="2">Belongs to the methyl-accepting chemotaxis (MCP) protein family.</text>
</comment>
<dbReference type="PROSITE" id="PS50111">
    <property type="entry name" value="CHEMOTAXIS_TRANSDUC_2"/>
    <property type="match status" value="1"/>
</dbReference>
<dbReference type="InterPro" id="IPR013655">
    <property type="entry name" value="PAS_fold_3"/>
</dbReference>
<dbReference type="Proteomes" id="UP000292136">
    <property type="component" value="Unassembled WGS sequence"/>
</dbReference>
<evidence type="ECO:0000259" key="7">
    <source>
        <dbReference type="PROSITE" id="PS50112"/>
    </source>
</evidence>
<evidence type="ECO:0000256" key="2">
    <source>
        <dbReference type="ARBA" id="ARBA00029447"/>
    </source>
</evidence>
<evidence type="ECO:0000256" key="3">
    <source>
        <dbReference type="PROSITE-ProRule" id="PRU00284"/>
    </source>
</evidence>
<dbReference type="PANTHER" id="PTHR32089">
    <property type="entry name" value="METHYL-ACCEPTING CHEMOTAXIS PROTEIN MCPB"/>
    <property type="match status" value="1"/>
</dbReference>
<gene>
    <name evidence="9" type="ORF">EV678_1254</name>
</gene>
<dbReference type="SUPFAM" id="SSF55785">
    <property type="entry name" value="PYP-like sensor domain (PAS domain)"/>
    <property type="match status" value="1"/>
</dbReference>
<keyword evidence="10" id="KW-1185">Reference proteome</keyword>
<dbReference type="RefSeq" id="WP_130458873.1">
    <property type="nucleotide sequence ID" value="NZ_SHKM01000001.1"/>
</dbReference>
<sequence length="542" mass="58063">MKNNLPVTQVEVPFTKGKYIVSKTDLKGIITYANDTFVELSGFTRDELIGKNHNLVRHPDMPPAAFADLWISVKEGRPWRGIVKNRCKNGDHYWVDALVVPVRQKGQTIGYMSVRTEPSRAQVQSAEALYAKLGKGGGAIPRPGGWRKVSLRKKMAGLTLFVMAAQLLTGIGVWFGSGIGFSADSIVALVQILSLTGLVAGAVQIGLQQGIFRAIDATNSSLDRVAQGDLSEDLWHDRLDEVGKLQDSLLTTQAHLKVMLAEIAEAANRVSGNTTQLNLEMSSVSSQSESQSDSVSRIAASMEEMSATVEQVSADAQETASAVGTTRERIAGVERRMIQGREASRAVVSAVDTASNTMATLFQSLNRIGVVTQGIQEIADQTNLIALNAAIEAARAGEAGRGFAVVADEVRKLAERTRLQTAEIAEMVTEIQKITESAVGSIESAGAQVGHNDEAMGETGVSLAEVVQDGQHIDEMARHIAQATVQQSQASQDVAMSVSEIAALIEENAAAIGEAERNVQQLLATAGELRNLIAYFQFQPGR</sequence>
<evidence type="ECO:0000313" key="9">
    <source>
        <dbReference type="EMBL" id="RZT90438.1"/>
    </source>
</evidence>
<dbReference type="NCBIfam" id="TIGR00229">
    <property type="entry name" value="sensory_box"/>
    <property type="match status" value="1"/>
</dbReference>
<keyword evidence="5" id="KW-1133">Transmembrane helix</keyword>
<keyword evidence="4" id="KW-0175">Coiled coil</keyword>
<dbReference type="InterPro" id="IPR003660">
    <property type="entry name" value="HAMP_dom"/>
</dbReference>
<feature type="domain" description="HAMP" evidence="8">
    <location>
        <begin position="209"/>
        <end position="261"/>
    </location>
</feature>
<dbReference type="PROSITE" id="PS50112">
    <property type="entry name" value="PAS"/>
    <property type="match status" value="1"/>
</dbReference>
<dbReference type="CDD" id="cd11386">
    <property type="entry name" value="MCP_signal"/>
    <property type="match status" value="1"/>
</dbReference>
<evidence type="ECO:0000313" key="10">
    <source>
        <dbReference type="Proteomes" id="UP000292136"/>
    </source>
</evidence>
<keyword evidence="5" id="KW-0812">Transmembrane</keyword>
<feature type="domain" description="Methyl-accepting transducer" evidence="6">
    <location>
        <begin position="266"/>
        <end position="502"/>
    </location>
</feature>
<dbReference type="Gene3D" id="1.10.287.950">
    <property type="entry name" value="Methyl-accepting chemotaxis protein"/>
    <property type="match status" value="1"/>
</dbReference>
<reference evidence="9 10" key="1">
    <citation type="submission" date="2019-02" db="EMBL/GenBank/DDBJ databases">
        <title>Genomic Encyclopedia of Type Strains, Phase IV (KMG-IV): sequencing the most valuable type-strain genomes for metagenomic binning, comparative biology and taxonomic classification.</title>
        <authorList>
            <person name="Goeker M."/>
        </authorList>
    </citation>
    <scope>NUCLEOTIDE SEQUENCE [LARGE SCALE GENOMIC DNA]</scope>
    <source>
        <strain evidence="9 10">DSM 21223</strain>
    </source>
</reference>
<feature type="transmembrane region" description="Helical" evidence="5">
    <location>
        <begin position="155"/>
        <end position="174"/>
    </location>
</feature>
<keyword evidence="1 3" id="KW-0807">Transducer</keyword>
<evidence type="ECO:0000259" key="8">
    <source>
        <dbReference type="PROSITE" id="PS50885"/>
    </source>
</evidence>